<sequence length="74" mass="8212">MGGKVSQYSKRCLYSNLELSWIEGGCFPHSIWIQNSSLVQMHKVPISQVLQRHGYGAKLVKQSLVIVHGSKEGG</sequence>
<evidence type="ECO:0000313" key="2">
    <source>
        <dbReference type="Proteomes" id="UP000260665"/>
    </source>
</evidence>
<gene>
    <name evidence="1" type="ORF">DIC66_11660</name>
</gene>
<organism evidence="1 2">
    <name type="scientific">Rhodoferax lacus</name>
    <dbReference type="NCBI Taxonomy" id="2184758"/>
    <lineage>
        <taxon>Bacteria</taxon>
        <taxon>Pseudomonadati</taxon>
        <taxon>Pseudomonadota</taxon>
        <taxon>Betaproteobacteria</taxon>
        <taxon>Burkholderiales</taxon>
        <taxon>Comamonadaceae</taxon>
        <taxon>Rhodoferax</taxon>
    </lineage>
</organism>
<name>A0A3E1RDJ0_9BURK</name>
<proteinExistence type="predicted"/>
<protein>
    <submittedName>
        <fullName evidence="1">Uncharacterized protein</fullName>
    </submittedName>
</protein>
<dbReference type="AlphaFoldDB" id="A0A3E1RDJ0"/>
<dbReference type="EMBL" id="QFZK01000006">
    <property type="protein sequence ID" value="RFO96670.1"/>
    <property type="molecule type" value="Genomic_DNA"/>
</dbReference>
<keyword evidence="2" id="KW-1185">Reference proteome</keyword>
<evidence type="ECO:0000313" key="1">
    <source>
        <dbReference type="EMBL" id="RFO96670.1"/>
    </source>
</evidence>
<comment type="caution">
    <text evidence="1">The sequence shown here is derived from an EMBL/GenBank/DDBJ whole genome shotgun (WGS) entry which is preliminary data.</text>
</comment>
<reference evidence="1 2" key="1">
    <citation type="submission" date="2018-05" db="EMBL/GenBank/DDBJ databases">
        <title>Rhodoferax soyangensis sp.nov., isolated from an oligotrophic freshwater lake.</title>
        <authorList>
            <person name="Park M."/>
        </authorList>
    </citation>
    <scope>NUCLEOTIDE SEQUENCE [LARGE SCALE GENOMIC DNA]</scope>
    <source>
        <strain evidence="1 2">IMCC26218</strain>
    </source>
</reference>
<accession>A0A3E1RDJ0</accession>
<dbReference type="Proteomes" id="UP000260665">
    <property type="component" value="Unassembled WGS sequence"/>
</dbReference>